<gene>
    <name evidence="6" type="ORF">M430DRAFT_157044</name>
</gene>
<dbReference type="SMART" id="SM00066">
    <property type="entry name" value="GAL4"/>
    <property type="match status" value="1"/>
</dbReference>
<dbReference type="InterPro" id="IPR050675">
    <property type="entry name" value="OAF3"/>
</dbReference>
<evidence type="ECO:0000313" key="7">
    <source>
        <dbReference type="Proteomes" id="UP000241818"/>
    </source>
</evidence>
<evidence type="ECO:0000256" key="3">
    <source>
        <dbReference type="ARBA" id="ARBA00023163"/>
    </source>
</evidence>
<keyword evidence="1" id="KW-0805">Transcription regulation</keyword>
<protein>
    <recommendedName>
        <fullName evidence="5">Zn(2)-C6 fungal-type domain-containing protein</fullName>
    </recommendedName>
</protein>
<name>A0A2T3BE40_AMORE</name>
<reference evidence="6 7" key="1">
    <citation type="journal article" date="2018" name="New Phytol.">
        <title>Comparative genomics and transcriptomics depict ericoid mycorrhizal fungi as versatile saprotrophs and plant mutualists.</title>
        <authorList>
            <person name="Martino E."/>
            <person name="Morin E."/>
            <person name="Grelet G.A."/>
            <person name="Kuo A."/>
            <person name="Kohler A."/>
            <person name="Daghino S."/>
            <person name="Barry K.W."/>
            <person name="Cichocki N."/>
            <person name="Clum A."/>
            <person name="Dockter R.B."/>
            <person name="Hainaut M."/>
            <person name="Kuo R.C."/>
            <person name="LaButti K."/>
            <person name="Lindahl B.D."/>
            <person name="Lindquist E.A."/>
            <person name="Lipzen A."/>
            <person name="Khouja H.R."/>
            <person name="Magnuson J."/>
            <person name="Murat C."/>
            <person name="Ohm R.A."/>
            <person name="Singer S.W."/>
            <person name="Spatafora J.W."/>
            <person name="Wang M."/>
            <person name="Veneault-Fourrey C."/>
            <person name="Henrissat B."/>
            <person name="Grigoriev I.V."/>
            <person name="Martin F.M."/>
            <person name="Perotto S."/>
        </authorList>
    </citation>
    <scope>NUCLEOTIDE SEQUENCE [LARGE SCALE GENOMIC DNA]</scope>
    <source>
        <strain evidence="6 7">ATCC 22711</strain>
    </source>
</reference>
<keyword evidence="3" id="KW-0804">Transcription</keyword>
<dbReference type="PANTHER" id="PTHR31069:SF31">
    <property type="entry name" value="MONODICTYPHENONE CLUSTER TRANSCRIPTION FACTOR-RELATED"/>
    <property type="match status" value="1"/>
</dbReference>
<evidence type="ECO:0000256" key="1">
    <source>
        <dbReference type="ARBA" id="ARBA00023015"/>
    </source>
</evidence>
<dbReference type="InterPro" id="IPR001138">
    <property type="entry name" value="Zn2Cys6_DnaBD"/>
</dbReference>
<dbReference type="AlphaFoldDB" id="A0A2T3BE40"/>
<dbReference type="Gene3D" id="4.10.240.10">
    <property type="entry name" value="Zn(2)-C6 fungal-type DNA-binding domain"/>
    <property type="match status" value="1"/>
</dbReference>
<dbReference type="GO" id="GO:0000981">
    <property type="term" value="F:DNA-binding transcription factor activity, RNA polymerase II-specific"/>
    <property type="evidence" value="ECO:0007669"/>
    <property type="project" value="InterPro"/>
</dbReference>
<dbReference type="GO" id="GO:0003677">
    <property type="term" value="F:DNA binding"/>
    <property type="evidence" value="ECO:0007669"/>
    <property type="project" value="UniProtKB-KW"/>
</dbReference>
<keyword evidence="2" id="KW-0238">DNA-binding</keyword>
<feature type="domain" description="Zn(2)-C6 fungal-type" evidence="5">
    <location>
        <begin position="18"/>
        <end position="48"/>
    </location>
</feature>
<dbReference type="SUPFAM" id="SSF57701">
    <property type="entry name" value="Zn2/Cys6 DNA-binding domain"/>
    <property type="match status" value="1"/>
</dbReference>
<dbReference type="GeneID" id="36571388"/>
<dbReference type="InParanoid" id="A0A2T3BE40"/>
<dbReference type="PROSITE" id="PS50048">
    <property type="entry name" value="ZN2_CY6_FUNGAL_2"/>
    <property type="match status" value="1"/>
</dbReference>
<keyword evidence="4" id="KW-0539">Nucleus</keyword>
<organism evidence="6 7">
    <name type="scientific">Amorphotheca resinae ATCC 22711</name>
    <dbReference type="NCBI Taxonomy" id="857342"/>
    <lineage>
        <taxon>Eukaryota</taxon>
        <taxon>Fungi</taxon>
        <taxon>Dikarya</taxon>
        <taxon>Ascomycota</taxon>
        <taxon>Pezizomycotina</taxon>
        <taxon>Leotiomycetes</taxon>
        <taxon>Helotiales</taxon>
        <taxon>Amorphothecaceae</taxon>
        <taxon>Amorphotheca</taxon>
    </lineage>
</organism>
<dbReference type="InterPro" id="IPR036864">
    <property type="entry name" value="Zn2-C6_fun-type_DNA-bd_sf"/>
</dbReference>
<sequence>MSTKKHSSGGRTEKLRASCDTCYLAKVKCSKSRPLCKRCLVLGTNCTYSPSARLGRIPRTIEKGGFKEEHIITARVQVQREGHFETNSPTMNTTLFNYDDDNKSSQGFEAGDACSTLLFQPLPEYSTPENLLYPEPVPIIMDGNATSGPCIENDDDFGLFSNWLWRTNPNITTANIPPAFLDNYLFQPSPEITDFCAHNPSDVSPDREINSFPCEASGMVDLFPPGIGTATLPCRSSCDCLNGLCVDDSRNHLQNF</sequence>
<keyword evidence="7" id="KW-1185">Reference proteome</keyword>
<dbReference type="RefSeq" id="XP_024725202.1">
    <property type="nucleotide sequence ID" value="XM_024863307.1"/>
</dbReference>
<dbReference type="PANTHER" id="PTHR31069">
    <property type="entry name" value="OLEATE-ACTIVATED TRANSCRIPTION FACTOR 1-RELATED"/>
    <property type="match status" value="1"/>
</dbReference>
<dbReference type="CDD" id="cd00067">
    <property type="entry name" value="GAL4"/>
    <property type="match status" value="1"/>
</dbReference>
<evidence type="ECO:0000313" key="6">
    <source>
        <dbReference type="EMBL" id="PSS27677.1"/>
    </source>
</evidence>
<dbReference type="PRINTS" id="PR00755">
    <property type="entry name" value="AFLATOXINBRP"/>
</dbReference>
<dbReference type="EMBL" id="KZ679006">
    <property type="protein sequence ID" value="PSS27677.1"/>
    <property type="molecule type" value="Genomic_DNA"/>
</dbReference>
<evidence type="ECO:0000256" key="4">
    <source>
        <dbReference type="ARBA" id="ARBA00023242"/>
    </source>
</evidence>
<dbReference type="OrthoDB" id="5069333at2759"/>
<dbReference type="Pfam" id="PF00172">
    <property type="entry name" value="Zn_clus"/>
    <property type="match status" value="1"/>
</dbReference>
<proteinExistence type="predicted"/>
<evidence type="ECO:0000259" key="5">
    <source>
        <dbReference type="PROSITE" id="PS50048"/>
    </source>
</evidence>
<evidence type="ECO:0000256" key="2">
    <source>
        <dbReference type="ARBA" id="ARBA00023125"/>
    </source>
</evidence>
<dbReference type="GO" id="GO:0008270">
    <property type="term" value="F:zinc ion binding"/>
    <property type="evidence" value="ECO:0007669"/>
    <property type="project" value="InterPro"/>
</dbReference>
<dbReference type="Proteomes" id="UP000241818">
    <property type="component" value="Unassembled WGS sequence"/>
</dbReference>
<accession>A0A2T3BE40</accession>